<sequence length="113" mass="12664">MRREDSLGKAGLSNGPVKPEKAEDFDWSQPLSKTPQKAEDFDWSQPLSQPKEKAEDFDWGQPLSTMASDKADIFDLNKPEMPTDNEEPKGTIAKQIEEGKCHISATEPLPFQC</sequence>
<keyword evidence="3" id="KW-1185">Reference proteome</keyword>
<evidence type="ECO:0000313" key="2">
    <source>
        <dbReference type="EMBL" id="KAH9369979.1"/>
    </source>
</evidence>
<feature type="compositionally biased region" description="Basic and acidic residues" evidence="1">
    <location>
        <begin position="69"/>
        <end position="78"/>
    </location>
</feature>
<dbReference type="AlphaFoldDB" id="A0A9J6G4F4"/>
<organism evidence="2 3">
    <name type="scientific">Haemaphysalis longicornis</name>
    <name type="common">Bush tick</name>
    <dbReference type="NCBI Taxonomy" id="44386"/>
    <lineage>
        <taxon>Eukaryota</taxon>
        <taxon>Metazoa</taxon>
        <taxon>Ecdysozoa</taxon>
        <taxon>Arthropoda</taxon>
        <taxon>Chelicerata</taxon>
        <taxon>Arachnida</taxon>
        <taxon>Acari</taxon>
        <taxon>Parasitiformes</taxon>
        <taxon>Ixodida</taxon>
        <taxon>Ixodoidea</taxon>
        <taxon>Ixodidae</taxon>
        <taxon>Haemaphysalinae</taxon>
        <taxon>Haemaphysalis</taxon>
    </lineage>
</organism>
<evidence type="ECO:0000313" key="3">
    <source>
        <dbReference type="Proteomes" id="UP000821853"/>
    </source>
</evidence>
<name>A0A9J6G4F4_HAELO</name>
<evidence type="ECO:0000256" key="1">
    <source>
        <dbReference type="SAM" id="MobiDB-lite"/>
    </source>
</evidence>
<accession>A0A9J6G4F4</accession>
<dbReference type="VEuPathDB" id="VectorBase:HLOH_054782"/>
<gene>
    <name evidence="2" type="ORF">HPB48_001856</name>
</gene>
<comment type="caution">
    <text evidence="2">The sequence shown here is derived from an EMBL/GenBank/DDBJ whole genome shotgun (WGS) entry which is preliminary data.</text>
</comment>
<dbReference type="Proteomes" id="UP000821853">
    <property type="component" value="Chromosome 3"/>
</dbReference>
<proteinExistence type="predicted"/>
<feature type="region of interest" description="Disordered" evidence="1">
    <location>
        <begin position="1"/>
        <end position="89"/>
    </location>
</feature>
<protein>
    <submittedName>
        <fullName evidence="2">Uncharacterized protein</fullName>
    </submittedName>
</protein>
<reference evidence="2 3" key="1">
    <citation type="journal article" date="2020" name="Cell">
        <title>Large-Scale Comparative Analyses of Tick Genomes Elucidate Their Genetic Diversity and Vector Capacities.</title>
        <authorList>
            <consortium name="Tick Genome and Microbiome Consortium (TIGMIC)"/>
            <person name="Jia N."/>
            <person name="Wang J."/>
            <person name="Shi W."/>
            <person name="Du L."/>
            <person name="Sun Y."/>
            <person name="Zhan W."/>
            <person name="Jiang J.F."/>
            <person name="Wang Q."/>
            <person name="Zhang B."/>
            <person name="Ji P."/>
            <person name="Bell-Sakyi L."/>
            <person name="Cui X.M."/>
            <person name="Yuan T.T."/>
            <person name="Jiang B.G."/>
            <person name="Yang W.F."/>
            <person name="Lam T.T."/>
            <person name="Chang Q.C."/>
            <person name="Ding S.J."/>
            <person name="Wang X.J."/>
            <person name="Zhu J.G."/>
            <person name="Ruan X.D."/>
            <person name="Zhao L."/>
            <person name="Wei J.T."/>
            <person name="Ye R.Z."/>
            <person name="Que T.C."/>
            <person name="Du C.H."/>
            <person name="Zhou Y.H."/>
            <person name="Cheng J.X."/>
            <person name="Dai P.F."/>
            <person name="Guo W.B."/>
            <person name="Han X.H."/>
            <person name="Huang E.J."/>
            <person name="Li L.F."/>
            <person name="Wei W."/>
            <person name="Gao Y.C."/>
            <person name="Liu J.Z."/>
            <person name="Shao H.Z."/>
            <person name="Wang X."/>
            <person name="Wang C.C."/>
            <person name="Yang T.C."/>
            <person name="Huo Q.B."/>
            <person name="Li W."/>
            <person name="Chen H.Y."/>
            <person name="Chen S.E."/>
            <person name="Zhou L.G."/>
            <person name="Ni X.B."/>
            <person name="Tian J.H."/>
            <person name="Sheng Y."/>
            <person name="Liu T."/>
            <person name="Pan Y.S."/>
            <person name="Xia L.Y."/>
            <person name="Li J."/>
            <person name="Zhao F."/>
            <person name="Cao W.C."/>
        </authorList>
    </citation>
    <scope>NUCLEOTIDE SEQUENCE [LARGE SCALE GENOMIC DNA]</scope>
    <source>
        <strain evidence="2">HaeL-2018</strain>
    </source>
</reference>
<dbReference type="EMBL" id="JABSTR010000005">
    <property type="protein sequence ID" value="KAH9369979.1"/>
    <property type="molecule type" value="Genomic_DNA"/>
</dbReference>